<dbReference type="Proteomes" id="UP001605036">
    <property type="component" value="Unassembled WGS sequence"/>
</dbReference>
<dbReference type="PANTHER" id="PTHR33325">
    <property type="entry name" value="ZINC FINGER, CCHC-TYPE-RELATED"/>
    <property type="match status" value="1"/>
</dbReference>
<proteinExistence type="predicted"/>
<evidence type="ECO:0000259" key="3">
    <source>
        <dbReference type="PROSITE" id="PS50158"/>
    </source>
</evidence>
<comment type="caution">
    <text evidence="4">The sequence shown here is derived from an EMBL/GenBank/DDBJ whole genome shotgun (WGS) entry which is preliminary data.</text>
</comment>
<keyword evidence="1" id="KW-0479">Metal-binding</keyword>
<keyword evidence="1" id="KW-0862">Zinc</keyword>
<dbReference type="Pfam" id="PF13976">
    <property type="entry name" value="gag_pre-integrs"/>
    <property type="match status" value="1"/>
</dbReference>
<keyword evidence="1" id="KW-0863">Zinc-finger</keyword>
<dbReference type="GO" id="GO:0008270">
    <property type="term" value="F:zinc ion binding"/>
    <property type="evidence" value="ECO:0007669"/>
    <property type="project" value="UniProtKB-KW"/>
</dbReference>
<gene>
    <name evidence="4" type="ORF">R1flu_011889</name>
</gene>
<reference evidence="4 5" key="1">
    <citation type="submission" date="2024-09" db="EMBL/GenBank/DDBJ databases">
        <title>Chromosome-scale assembly of Riccia fluitans.</title>
        <authorList>
            <person name="Paukszto L."/>
            <person name="Sawicki J."/>
            <person name="Karawczyk K."/>
            <person name="Piernik-Szablinska J."/>
            <person name="Szczecinska M."/>
            <person name="Mazdziarz M."/>
        </authorList>
    </citation>
    <scope>NUCLEOTIDE SEQUENCE [LARGE SCALE GENOMIC DNA]</scope>
    <source>
        <strain evidence="4">Rf_01</strain>
        <tissue evidence="4">Aerial parts of the thallus</tissue>
    </source>
</reference>
<sequence>MVRNQLTAEGLTDTINEGYDAGTDDVQRPRAAKSLMFLLRHISPDLQLHDFKSVSDYNLALQKVKAKMEYCGHQTLVADAQLVLKTLRTFPAAYHLSAVMYKTLNLSYPDLLSKLLQAEREYEIILQNERKRPIGMTSSTPAPEPEVTQAATNNNRGRGLRSNWGRSRDSRGQGRGQDGYGGGDHQRNKNATHDGGNNQRKKGKKGACHKCGTNGHWALECRTSKHLVDLYQQSQRRKAPQAYAVEQDADQPEFSYTFMEQPLGLDPEVNMIEIGAISTSAERSSLCILDSGATHTILNQPYYFTNGFKRTDLTINTLAGQVSGEGISHARISLPNKTEINIPDAIYSSRSSQNLLAFRTLRENDYHLMTSDENGKETLQLIKHGVGSVGRFEEFSISKNKLYVTHIQQSKAETPTVNSTSVSTEELKRWHIRLGHPSDTMFCKILKEGVVTGLPNQLEKQLSKLKTDFCVPCAKGKLIRRPFAVQGAIAITKILGAFAW</sequence>
<dbReference type="InterPro" id="IPR025724">
    <property type="entry name" value="GAG-pre-integrase_dom"/>
</dbReference>
<feature type="region of interest" description="Disordered" evidence="2">
    <location>
        <begin position="133"/>
        <end position="207"/>
    </location>
</feature>
<organism evidence="4 5">
    <name type="scientific">Riccia fluitans</name>
    <dbReference type="NCBI Taxonomy" id="41844"/>
    <lineage>
        <taxon>Eukaryota</taxon>
        <taxon>Viridiplantae</taxon>
        <taxon>Streptophyta</taxon>
        <taxon>Embryophyta</taxon>
        <taxon>Marchantiophyta</taxon>
        <taxon>Marchantiopsida</taxon>
        <taxon>Marchantiidae</taxon>
        <taxon>Marchantiales</taxon>
        <taxon>Ricciaceae</taxon>
        <taxon>Riccia</taxon>
    </lineage>
</organism>
<evidence type="ECO:0000313" key="4">
    <source>
        <dbReference type="EMBL" id="KAL2644302.1"/>
    </source>
</evidence>
<dbReference type="AlphaFoldDB" id="A0ABD1ZCD3"/>
<keyword evidence="5" id="KW-1185">Reference proteome</keyword>
<dbReference type="PANTHER" id="PTHR33325:SF11">
    <property type="entry name" value="COLD SHOCK DOMAIN-CONTAINING PROTEIN 4-LIKE"/>
    <property type="match status" value="1"/>
</dbReference>
<dbReference type="SUPFAM" id="SSF57756">
    <property type="entry name" value="Retrovirus zinc finger-like domains"/>
    <property type="match status" value="1"/>
</dbReference>
<dbReference type="PROSITE" id="PS50158">
    <property type="entry name" value="ZF_CCHC"/>
    <property type="match status" value="1"/>
</dbReference>
<evidence type="ECO:0000256" key="1">
    <source>
        <dbReference type="PROSITE-ProRule" id="PRU00047"/>
    </source>
</evidence>
<dbReference type="InterPro" id="IPR036875">
    <property type="entry name" value="Znf_CCHC_sf"/>
</dbReference>
<evidence type="ECO:0000256" key="2">
    <source>
        <dbReference type="SAM" id="MobiDB-lite"/>
    </source>
</evidence>
<dbReference type="EMBL" id="JBHFFA010000002">
    <property type="protein sequence ID" value="KAL2644302.1"/>
    <property type="molecule type" value="Genomic_DNA"/>
</dbReference>
<feature type="compositionally biased region" description="Gly residues" evidence="2">
    <location>
        <begin position="173"/>
        <end position="183"/>
    </location>
</feature>
<dbReference type="InterPro" id="IPR001878">
    <property type="entry name" value="Znf_CCHC"/>
</dbReference>
<protein>
    <recommendedName>
        <fullName evidence="3">CCHC-type domain-containing protein</fullName>
    </recommendedName>
</protein>
<accession>A0ABD1ZCD3</accession>
<feature type="domain" description="CCHC-type" evidence="3">
    <location>
        <begin position="208"/>
        <end position="222"/>
    </location>
</feature>
<evidence type="ECO:0000313" key="5">
    <source>
        <dbReference type="Proteomes" id="UP001605036"/>
    </source>
</evidence>
<name>A0ABD1ZCD3_9MARC</name>